<comment type="caution">
    <text evidence="2">The sequence shown here is derived from an EMBL/GenBank/DDBJ whole genome shotgun (WGS) entry which is preliminary data.</text>
</comment>
<dbReference type="Gene3D" id="3.40.710.10">
    <property type="entry name" value="DD-peptidase/beta-lactamase superfamily"/>
    <property type="match status" value="1"/>
</dbReference>
<feature type="domain" description="Beta-lactamase-related" evidence="1">
    <location>
        <begin position="14"/>
        <end position="365"/>
    </location>
</feature>
<dbReference type="RefSeq" id="WP_145400047.1">
    <property type="nucleotide sequence ID" value="NZ_VLKU01000017.1"/>
</dbReference>
<dbReference type="SUPFAM" id="SSF56601">
    <property type="entry name" value="beta-lactamase/transpeptidase-like"/>
    <property type="match status" value="1"/>
</dbReference>
<reference evidence="2 3" key="1">
    <citation type="journal article" date="2015" name="Stand. Genomic Sci.">
        <title>Genomic Encyclopedia of Bacterial and Archaeal Type Strains, Phase III: the genomes of soil and plant-associated and newly described type strains.</title>
        <authorList>
            <person name="Whitman W.B."/>
            <person name="Woyke T."/>
            <person name="Klenk H.P."/>
            <person name="Zhou Y."/>
            <person name="Lilburn T.G."/>
            <person name="Beck B.J."/>
            <person name="De Vos P."/>
            <person name="Vandamme P."/>
            <person name="Eisen J.A."/>
            <person name="Garrity G."/>
            <person name="Hugenholtz P."/>
            <person name="Kyrpides N.C."/>
        </authorList>
    </citation>
    <scope>NUCLEOTIDE SEQUENCE [LARGE SCALE GENOMIC DNA]</scope>
    <source>
        <strain evidence="2 3">CGMCC 1.5364</strain>
    </source>
</reference>
<dbReference type="OrthoDB" id="5377981at2"/>
<proteinExistence type="predicted"/>
<dbReference type="InterPro" id="IPR012338">
    <property type="entry name" value="Beta-lactam/transpept-like"/>
</dbReference>
<organism evidence="2 3">
    <name type="scientific">Paracoccus sulfuroxidans</name>
    <dbReference type="NCBI Taxonomy" id="384678"/>
    <lineage>
        <taxon>Bacteria</taxon>
        <taxon>Pseudomonadati</taxon>
        <taxon>Pseudomonadota</taxon>
        <taxon>Alphaproteobacteria</taxon>
        <taxon>Rhodobacterales</taxon>
        <taxon>Paracoccaceae</taxon>
        <taxon>Paracoccus</taxon>
    </lineage>
</organism>
<accession>A0A562N7M4</accession>
<protein>
    <submittedName>
        <fullName evidence="2">CubicO group peptidase (Beta-lactamase class C family)</fullName>
    </submittedName>
</protein>
<gene>
    <name evidence="2" type="ORF">IQ24_03909</name>
</gene>
<keyword evidence="3" id="KW-1185">Reference proteome</keyword>
<sequence>MSGKSPDTPAIAALDAAIDAAIAQKRLVGTVVMMAEDGQITYSRAAGLADRENGIEMQPGTWFRYSSVTKPFVTMAALQLIAQQRLSPEDPVARWLPEFTPAFPDGSRPEITVNHLMSHMAGLDYAFAQPPGGAYESAGVSDGISERMISLPENIRRIASVPLDLTPGQDWRYSVATDVLGAVIEAVTDSALPFAMAELVTGPLALDASFFLPDTTNLAVPYVDGQPEPKRMEGVTRIRGNLPEGFSYAFDPQRITDLSAFPSGGGGMAGTAESALLLLEALREGAFLTPDLRAAATTNRVLGEHPLRGPGYGHGWAGALITDPQAASVGLSKGSITWGGIYGHCWFIDPLRKRTVIALTNTAVEGMCGRFSVEMQRATAA</sequence>
<evidence type="ECO:0000313" key="3">
    <source>
        <dbReference type="Proteomes" id="UP000316225"/>
    </source>
</evidence>
<evidence type="ECO:0000313" key="2">
    <source>
        <dbReference type="EMBL" id="TWI28078.1"/>
    </source>
</evidence>
<dbReference type="PANTHER" id="PTHR43283">
    <property type="entry name" value="BETA-LACTAMASE-RELATED"/>
    <property type="match status" value="1"/>
</dbReference>
<dbReference type="Pfam" id="PF00144">
    <property type="entry name" value="Beta-lactamase"/>
    <property type="match status" value="1"/>
</dbReference>
<dbReference type="PANTHER" id="PTHR43283:SF3">
    <property type="entry name" value="BETA-LACTAMASE FAMILY PROTEIN (AFU_ORTHOLOGUE AFUA_5G07500)"/>
    <property type="match status" value="1"/>
</dbReference>
<dbReference type="InterPro" id="IPR050789">
    <property type="entry name" value="Diverse_Enzym_Activities"/>
</dbReference>
<name>A0A562N7M4_9RHOB</name>
<evidence type="ECO:0000259" key="1">
    <source>
        <dbReference type="Pfam" id="PF00144"/>
    </source>
</evidence>
<dbReference type="Proteomes" id="UP000316225">
    <property type="component" value="Unassembled WGS sequence"/>
</dbReference>
<dbReference type="EMBL" id="VLKU01000017">
    <property type="protein sequence ID" value="TWI28078.1"/>
    <property type="molecule type" value="Genomic_DNA"/>
</dbReference>
<dbReference type="InterPro" id="IPR001466">
    <property type="entry name" value="Beta-lactam-related"/>
</dbReference>
<dbReference type="AlphaFoldDB" id="A0A562N7M4"/>